<feature type="region of interest" description="Disordered" evidence="3">
    <location>
        <begin position="87"/>
        <end position="111"/>
    </location>
</feature>
<protein>
    <submittedName>
        <fullName evidence="5">Peptidoglycan/xylan/chitin deacetylase, PgdA/CDA1 family</fullName>
    </submittedName>
</protein>
<dbReference type="SUPFAM" id="SSF88713">
    <property type="entry name" value="Glycoside hydrolase/deacetylase"/>
    <property type="match status" value="1"/>
</dbReference>
<evidence type="ECO:0000256" key="3">
    <source>
        <dbReference type="SAM" id="MobiDB-lite"/>
    </source>
</evidence>
<dbReference type="InterPro" id="IPR051398">
    <property type="entry name" value="Polysacch_Deacetylase"/>
</dbReference>
<dbReference type="PROSITE" id="PS51257">
    <property type="entry name" value="PROKAR_LIPOPROTEIN"/>
    <property type="match status" value="1"/>
</dbReference>
<evidence type="ECO:0000313" key="6">
    <source>
        <dbReference type="Proteomes" id="UP000186914"/>
    </source>
</evidence>
<dbReference type="InterPro" id="IPR002509">
    <property type="entry name" value="NODB_dom"/>
</dbReference>
<evidence type="ECO:0000259" key="4">
    <source>
        <dbReference type="Pfam" id="PF01522"/>
    </source>
</evidence>
<dbReference type="Gene3D" id="3.20.20.370">
    <property type="entry name" value="Glycoside hydrolase/deacetylase"/>
    <property type="match status" value="1"/>
</dbReference>
<accession>A0A1N7DNJ6</accession>
<dbReference type="GO" id="GO:0016810">
    <property type="term" value="F:hydrolase activity, acting on carbon-nitrogen (but not peptide) bonds"/>
    <property type="evidence" value="ECO:0007669"/>
    <property type="project" value="InterPro"/>
</dbReference>
<dbReference type="RefSeq" id="WP_076431601.1">
    <property type="nucleotide sequence ID" value="NZ_FTNO01000004.1"/>
</dbReference>
<evidence type="ECO:0000256" key="2">
    <source>
        <dbReference type="ARBA" id="ARBA00022729"/>
    </source>
</evidence>
<feature type="domain" description="NodB homology" evidence="4">
    <location>
        <begin position="228"/>
        <end position="347"/>
    </location>
</feature>
<dbReference type="PANTHER" id="PTHR34216:SF3">
    <property type="entry name" value="POLY-BETA-1,6-N-ACETYL-D-GLUCOSAMINE N-DEACETYLASE"/>
    <property type="match status" value="1"/>
</dbReference>
<dbReference type="Proteomes" id="UP000186914">
    <property type="component" value="Unassembled WGS sequence"/>
</dbReference>
<dbReference type="Gene3D" id="2.60.120.430">
    <property type="entry name" value="Galactose-binding lectin"/>
    <property type="match status" value="1"/>
</dbReference>
<keyword evidence="2" id="KW-0732">Signal</keyword>
<feature type="compositionally biased region" description="Polar residues" evidence="3">
    <location>
        <begin position="43"/>
        <end position="73"/>
    </location>
</feature>
<name>A0A1N7DNJ6_9EURY</name>
<comment type="subcellular location">
    <subcellularLocation>
        <location evidence="1">Secreted</location>
    </subcellularLocation>
</comment>
<dbReference type="OrthoDB" id="248140at2157"/>
<organism evidence="5 6">
    <name type="scientific">Haladaptatus litoreus</name>
    <dbReference type="NCBI Taxonomy" id="553468"/>
    <lineage>
        <taxon>Archaea</taxon>
        <taxon>Methanobacteriati</taxon>
        <taxon>Methanobacteriota</taxon>
        <taxon>Stenosarchaea group</taxon>
        <taxon>Halobacteria</taxon>
        <taxon>Halobacteriales</taxon>
        <taxon>Haladaptataceae</taxon>
        <taxon>Haladaptatus</taxon>
    </lineage>
</organism>
<dbReference type="PANTHER" id="PTHR34216">
    <property type="match status" value="1"/>
</dbReference>
<gene>
    <name evidence="5" type="ORF">SAMN05421858_3772</name>
</gene>
<dbReference type="CDD" id="cd10970">
    <property type="entry name" value="CE4_DAC_u1_6s"/>
    <property type="match status" value="1"/>
</dbReference>
<sequence>MKRQTRRTFLTTVGAAGSFSLAGCTGILGTDDETTTSESTTDAGTPSNTTAPSETTSGEDNPDDGQQSGPQTFESFEKLGSWSAVERQGTLKKSTKQKYEGSQSAHIVGSKQTKEGQIFRADFAQSGGPVNFSNKNLSLAFKCTSHDFVKIAVQLYAPDRGHIVEMKRTLYGPKGKWVRVNLGVTSAMRPKGVDLSKVYQMKIIGRPNDSNTNKPIEFYVDDLKTVPTPKKGMVMLTFDDGLASQYTKAFKTMKQYGFSGVDAIIPAAVYDDGFLTQGQMREMTENGWDMIAHPNAQARPLDQRPAKEQEQLMVDAKKWLKQYGYAGHKYMAVPKNVMGPKTFDLANKHFEATMSFGASPNALPVIKKDTILSRMYGDGNLQKTKQMIDYAARYKQLTPLMFHRIGGDGFPEQKFKQVLEYIKQSNVEVVTLTDLEKKGLFI</sequence>
<evidence type="ECO:0000313" key="5">
    <source>
        <dbReference type="EMBL" id="SIR77285.1"/>
    </source>
</evidence>
<dbReference type="GO" id="GO:0005576">
    <property type="term" value="C:extracellular region"/>
    <property type="evidence" value="ECO:0007669"/>
    <property type="project" value="UniProtKB-SubCell"/>
</dbReference>
<dbReference type="InterPro" id="IPR011330">
    <property type="entry name" value="Glyco_hydro/deAcase_b/a-brl"/>
</dbReference>
<dbReference type="GO" id="GO:0005975">
    <property type="term" value="P:carbohydrate metabolic process"/>
    <property type="evidence" value="ECO:0007669"/>
    <property type="project" value="InterPro"/>
</dbReference>
<keyword evidence="6" id="KW-1185">Reference proteome</keyword>
<dbReference type="Pfam" id="PF01522">
    <property type="entry name" value="Polysacc_deac_1"/>
    <property type="match status" value="1"/>
</dbReference>
<reference evidence="6" key="1">
    <citation type="submission" date="2017-01" db="EMBL/GenBank/DDBJ databases">
        <authorList>
            <person name="Varghese N."/>
            <person name="Submissions S."/>
        </authorList>
    </citation>
    <scope>NUCLEOTIDE SEQUENCE [LARGE SCALE GENOMIC DNA]</scope>
    <source>
        <strain evidence="6">CGMCC 1.7737</strain>
    </source>
</reference>
<feature type="region of interest" description="Disordered" evidence="3">
    <location>
        <begin position="30"/>
        <end position="73"/>
    </location>
</feature>
<proteinExistence type="predicted"/>
<dbReference type="AlphaFoldDB" id="A0A1N7DNJ6"/>
<evidence type="ECO:0000256" key="1">
    <source>
        <dbReference type="ARBA" id="ARBA00004613"/>
    </source>
</evidence>
<dbReference type="EMBL" id="FTNO01000004">
    <property type="protein sequence ID" value="SIR77285.1"/>
    <property type="molecule type" value="Genomic_DNA"/>
</dbReference>